<dbReference type="Gene3D" id="3.80.10.10">
    <property type="entry name" value="Ribonuclease Inhibitor"/>
    <property type="match status" value="1"/>
</dbReference>
<name>A0A9P6YL46_RHIOR</name>
<accession>A0A9P6YL46</accession>
<dbReference type="SUPFAM" id="SSF81383">
    <property type="entry name" value="F-box domain"/>
    <property type="match status" value="1"/>
</dbReference>
<protein>
    <recommendedName>
        <fullName evidence="1">F-box domain-containing protein</fullName>
    </recommendedName>
</protein>
<dbReference type="InterPro" id="IPR036047">
    <property type="entry name" value="F-box-like_dom_sf"/>
</dbReference>
<feature type="domain" description="F-box" evidence="1">
    <location>
        <begin position="24"/>
        <end position="69"/>
    </location>
</feature>
<reference evidence="2" key="1">
    <citation type="journal article" date="2020" name="Microb. Genom.">
        <title>Genetic diversity of clinical and environmental Mucorales isolates obtained from an investigation of mucormycosis cases among solid organ transplant recipients.</title>
        <authorList>
            <person name="Nguyen M.H."/>
            <person name="Kaul D."/>
            <person name="Muto C."/>
            <person name="Cheng S.J."/>
            <person name="Richter R.A."/>
            <person name="Bruno V.M."/>
            <person name="Liu G."/>
            <person name="Beyhan S."/>
            <person name="Sundermann A.J."/>
            <person name="Mounaud S."/>
            <person name="Pasculle A.W."/>
            <person name="Nierman W.C."/>
            <person name="Driscoll E."/>
            <person name="Cumbie R."/>
            <person name="Clancy C.J."/>
            <person name="Dupont C.L."/>
        </authorList>
    </citation>
    <scope>NUCLEOTIDE SEQUENCE</scope>
    <source>
        <strain evidence="2">GL16</strain>
    </source>
</reference>
<dbReference type="InterPro" id="IPR001810">
    <property type="entry name" value="F-box_dom"/>
</dbReference>
<proteinExistence type="predicted"/>
<evidence type="ECO:0000313" key="2">
    <source>
        <dbReference type="EMBL" id="KAG1551335.1"/>
    </source>
</evidence>
<dbReference type="Pfam" id="PF00646">
    <property type="entry name" value="F-box"/>
    <property type="match status" value="1"/>
</dbReference>
<dbReference type="AlphaFoldDB" id="A0A9P6YL46"/>
<sequence length="225" mass="26126">MRIFWHSGKKDDDLSLLYETISTPNRSLNFPAEIVKKILDHLPRSSLPAAVRVNHLWYTIAMPVLYRHLYIRTLTHWMLLQRTFEEKDFAEQFGPYVSSLVLKSSPRLVSSQLTSALNVKAIENDDQLQPSTRGYVRLERVNYDLTGLEHIETPWTAENEKEENENNREIDTSSKEAEWLSFIKDEQICNVLNFCYNLEYLDLSGCENLTDKALALAEPIEESDD</sequence>
<dbReference type="InterPro" id="IPR032675">
    <property type="entry name" value="LRR_dom_sf"/>
</dbReference>
<dbReference type="PROSITE" id="PS50181">
    <property type="entry name" value="FBOX"/>
    <property type="match status" value="1"/>
</dbReference>
<dbReference type="SUPFAM" id="SSF52047">
    <property type="entry name" value="RNI-like"/>
    <property type="match status" value="1"/>
</dbReference>
<dbReference type="OrthoDB" id="10257471at2759"/>
<comment type="caution">
    <text evidence="2">The sequence shown here is derived from an EMBL/GenBank/DDBJ whole genome shotgun (WGS) entry which is preliminary data.</text>
</comment>
<evidence type="ECO:0000259" key="1">
    <source>
        <dbReference type="PROSITE" id="PS50181"/>
    </source>
</evidence>
<organism evidence="2 3">
    <name type="scientific">Rhizopus oryzae</name>
    <name type="common">Mucormycosis agent</name>
    <name type="synonym">Rhizopus arrhizus var. delemar</name>
    <dbReference type="NCBI Taxonomy" id="64495"/>
    <lineage>
        <taxon>Eukaryota</taxon>
        <taxon>Fungi</taxon>
        <taxon>Fungi incertae sedis</taxon>
        <taxon>Mucoromycota</taxon>
        <taxon>Mucoromycotina</taxon>
        <taxon>Mucoromycetes</taxon>
        <taxon>Mucorales</taxon>
        <taxon>Mucorineae</taxon>
        <taxon>Rhizopodaceae</taxon>
        <taxon>Rhizopus</taxon>
    </lineage>
</organism>
<gene>
    <name evidence="2" type="ORF">G6F51_001903</name>
</gene>
<dbReference type="EMBL" id="JAANIT010000153">
    <property type="protein sequence ID" value="KAG1551335.1"/>
    <property type="molecule type" value="Genomic_DNA"/>
</dbReference>
<dbReference type="Proteomes" id="UP000717996">
    <property type="component" value="Unassembled WGS sequence"/>
</dbReference>
<evidence type="ECO:0000313" key="3">
    <source>
        <dbReference type="Proteomes" id="UP000717996"/>
    </source>
</evidence>